<sequence length="648" mass="66267">MSERTPTGTVMPTAGDLNGHQSAGPAVLAAPAGPIDPLRRLGRWRRRTATMPGEASGRLGLAVLALALFVYFSVSAENFFQAGSIATMGLTMASVLIVVTGTMALLIAGTVDISIGTMFSLVAVIAGQIATATYSTPLTLLAGPLVGALLGLANGVMVRLLKISPLIVTIATMIAFGGLAKVVTGGLAVSDFPPSLMRLGRTAVVGQVSVQVIVALVIFAVGGFVLVRTRPGLRVYAMGGDSRAASAAGVAVGRTTVALFTVNGALVGVAATLTIARLGTVDPLTGQGFEFAVLTAAILGGVAFAGGSGRPLGVIIGVATIGILQAGLIFIGLRDYWQEVATGAVLVTALAADQLLERTRDTGGLLAAVRRARGRSAPTAEAETGDGGDSAATLGRLPRQGPLGATVLAARGLRRDFGSVQALRGVDVEVRAGEVLCLLGDNGAGKSTLIKILSGADRADAGTVEFLGEPVTYSSTRQARDAGIRTVYQDLALVPTLSVVHNFVLGDEPTRRIAGVVPVRDEAAAARRTAAGLAELGIRVPDPYTTVRRLSGGQRQAVAIARAIVGGARLVILDEPTAALGVRQTRYVLEAVRRLADNGTAVILITHDIKTVFAVADSVAVLRLGRVVHSGPVDDVGEHSLVRLMAGL</sequence>
<feature type="transmembrane region" description="Helical" evidence="9">
    <location>
        <begin position="312"/>
        <end position="333"/>
    </location>
</feature>
<keyword evidence="4" id="KW-0547">Nucleotide-binding</keyword>
<evidence type="ECO:0000256" key="5">
    <source>
        <dbReference type="ARBA" id="ARBA00022840"/>
    </source>
</evidence>
<dbReference type="SUPFAM" id="SSF52540">
    <property type="entry name" value="P-loop containing nucleoside triphosphate hydrolases"/>
    <property type="match status" value="1"/>
</dbReference>
<feature type="transmembrane region" description="Helical" evidence="9">
    <location>
        <begin position="248"/>
        <end position="276"/>
    </location>
</feature>
<dbReference type="CDD" id="cd06579">
    <property type="entry name" value="TM_PBP1_transp_AraH_like"/>
    <property type="match status" value="1"/>
</dbReference>
<evidence type="ECO:0000256" key="2">
    <source>
        <dbReference type="ARBA" id="ARBA00022475"/>
    </source>
</evidence>
<reference evidence="11" key="1">
    <citation type="journal article" date="2014" name="Int. J. Syst. Evol. Microbiol.">
        <title>Complete genome sequence of Corynebacterium casei LMG S-19264T (=DSM 44701T), isolated from a smear-ripened cheese.</title>
        <authorList>
            <consortium name="US DOE Joint Genome Institute (JGI-PGF)"/>
            <person name="Walter F."/>
            <person name="Albersmeier A."/>
            <person name="Kalinowski J."/>
            <person name="Ruckert C."/>
        </authorList>
    </citation>
    <scope>NUCLEOTIDE SEQUENCE</scope>
    <source>
        <strain evidence="11">JCM 19831</strain>
    </source>
</reference>
<evidence type="ECO:0000256" key="3">
    <source>
        <dbReference type="ARBA" id="ARBA00022692"/>
    </source>
</evidence>
<dbReference type="InterPro" id="IPR027417">
    <property type="entry name" value="P-loop_NTPase"/>
</dbReference>
<dbReference type="CDD" id="cd03216">
    <property type="entry name" value="ABC_Carb_Monos_I"/>
    <property type="match status" value="1"/>
</dbReference>
<comment type="subcellular location">
    <subcellularLocation>
        <location evidence="1">Cell membrane</location>
        <topology evidence="1">Multi-pass membrane protein</topology>
    </subcellularLocation>
</comment>
<dbReference type="GO" id="GO:0005886">
    <property type="term" value="C:plasma membrane"/>
    <property type="evidence" value="ECO:0007669"/>
    <property type="project" value="UniProtKB-SubCell"/>
</dbReference>
<feature type="transmembrane region" description="Helical" evidence="9">
    <location>
        <begin position="55"/>
        <end position="74"/>
    </location>
</feature>
<keyword evidence="2" id="KW-1003">Cell membrane</keyword>
<evidence type="ECO:0000313" key="12">
    <source>
        <dbReference type="Proteomes" id="UP000642070"/>
    </source>
</evidence>
<keyword evidence="5" id="KW-0067">ATP-binding</keyword>
<evidence type="ECO:0000256" key="9">
    <source>
        <dbReference type="SAM" id="Phobius"/>
    </source>
</evidence>
<dbReference type="PROSITE" id="PS50893">
    <property type="entry name" value="ABC_TRANSPORTER_2"/>
    <property type="match status" value="1"/>
</dbReference>
<feature type="domain" description="ABC transporter" evidence="10">
    <location>
        <begin position="408"/>
        <end position="648"/>
    </location>
</feature>
<dbReference type="GO" id="GO:0016887">
    <property type="term" value="F:ATP hydrolysis activity"/>
    <property type="evidence" value="ECO:0007669"/>
    <property type="project" value="InterPro"/>
</dbReference>
<evidence type="ECO:0000313" key="11">
    <source>
        <dbReference type="EMBL" id="GGM36423.1"/>
    </source>
</evidence>
<feature type="transmembrane region" description="Helical" evidence="9">
    <location>
        <begin position="140"/>
        <end position="161"/>
    </location>
</feature>
<dbReference type="AlphaFoldDB" id="A0A917TT99"/>
<name>A0A917TT99_9ACTN</name>
<proteinExistence type="predicted"/>
<protein>
    <recommendedName>
        <fullName evidence="10">ABC transporter domain-containing protein</fullName>
    </recommendedName>
</protein>
<evidence type="ECO:0000256" key="6">
    <source>
        <dbReference type="ARBA" id="ARBA00022989"/>
    </source>
</evidence>
<comment type="caution">
    <text evidence="11">The sequence shown here is derived from an EMBL/GenBank/DDBJ whole genome shotgun (WGS) entry which is preliminary data.</text>
</comment>
<feature type="region of interest" description="Disordered" evidence="8">
    <location>
        <begin position="376"/>
        <end position="398"/>
    </location>
</feature>
<feature type="transmembrane region" description="Helical" evidence="9">
    <location>
        <begin position="208"/>
        <end position="227"/>
    </location>
</feature>
<feature type="transmembrane region" description="Helical" evidence="9">
    <location>
        <begin position="115"/>
        <end position="134"/>
    </location>
</feature>
<feature type="transmembrane region" description="Helical" evidence="9">
    <location>
        <begin position="288"/>
        <end position="305"/>
    </location>
</feature>
<dbReference type="Pfam" id="PF02653">
    <property type="entry name" value="BPD_transp_2"/>
    <property type="match status" value="1"/>
</dbReference>
<evidence type="ECO:0000256" key="7">
    <source>
        <dbReference type="ARBA" id="ARBA00023136"/>
    </source>
</evidence>
<dbReference type="GO" id="GO:0022857">
    <property type="term" value="F:transmembrane transporter activity"/>
    <property type="evidence" value="ECO:0007669"/>
    <property type="project" value="InterPro"/>
</dbReference>
<keyword evidence="12" id="KW-1185">Reference proteome</keyword>
<organism evidence="11 12">
    <name type="scientific">Dactylosporangium sucinum</name>
    <dbReference type="NCBI Taxonomy" id="1424081"/>
    <lineage>
        <taxon>Bacteria</taxon>
        <taxon>Bacillati</taxon>
        <taxon>Actinomycetota</taxon>
        <taxon>Actinomycetes</taxon>
        <taxon>Micromonosporales</taxon>
        <taxon>Micromonosporaceae</taxon>
        <taxon>Dactylosporangium</taxon>
    </lineage>
</organism>
<dbReference type="InterPro" id="IPR050107">
    <property type="entry name" value="ABC_carbohydrate_import_ATPase"/>
</dbReference>
<dbReference type="EMBL" id="BMPI01000019">
    <property type="protein sequence ID" value="GGM36423.1"/>
    <property type="molecule type" value="Genomic_DNA"/>
</dbReference>
<keyword evidence="7 9" id="KW-0472">Membrane</keyword>
<evidence type="ECO:0000259" key="10">
    <source>
        <dbReference type="PROSITE" id="PS50893"/>
    </source>
</evidence>
<evidence type="ECO:0000256" key="4">
    <source>
        <dbReference type="ARBA" id="ARBA00022741"/>
    </source>
</evidence>
<dbReference type="RefSeq" id="WP_190251615.1">
    <property type="nucleotide sequence ID" value="NZ_BMPI01000019.1"/>
</dbReference>
<feature type="transmembrane region" description="Helical" evidence="9">
    <location>
        <begin position="166"/>
        <end position="188"/>
    </location>
</feature>
<reference evidence="11" key="2">
    <citation type="submission" date="2020-09" db="EMBL/GenBank/DDBJ databases">
        <authorList>
            <person name="Sun Q."/>
            <person name="Ohkuma M."/>
        </authorList>
    </citation>
    <scope>NUCLEOTIDE SEQUENCE</scope>
    <source>
        <strain evidence="11">JCM 19831</strain>
    </source>
</reference>
<keyword evidence="6 9" id="KW-1133">Transmembrane helix</keyword>
<gene>
    <name evidence="11" type="ORF">GCM10007977_042300</name>
</gene>
<dbReference type="PANTHER" id="PTHR43790">
    <property type="entry name" value="CARBOHYDRATE TRANSPORT ATP-BINDING PROTEIN MG119-RELATED"/>
    <property type="match status" value="1"/>
</dbReference>
<dbReference type="InterPro" id="IPR003439">
    <property type="entry name" value="ABC_transporter-like_ATP-bd"/>
</dbReference>
<dbReference type="PROSITE" id="PS00211">
    <property type="entry name" value="ABC_TRANSPORTER_1"/>
    <property type="match status" value="1"/>
</dbReference>
<feature type="transmembrane region" description="Helical" evidence="9">
    <location>
        <begin position="86"/>
        <end position="108"/>
    </location>
</feature>
<keyword evidence="3 9" id="KW-0812">Transmembrane</keyword>
<dbReference type="Pfam" id="PF00005">
    <property type="entry name" value="ABC_tran"/>
    <property type="match status" value="1"/>
</dbReference>
<dbReference type="Proteomes" id="UP000642070">
    <property type="component" value="Unassembled WGS sequence"/>
</dbReference>
<dbReference type="InterPro" id="IPR003593">
    <property type="entry name" value="AAA+_ATPase"/>
</dbReference>
<dbReference type="Gene3D" id="3.40.50.300">
    <property type="entry name" value="P-loop containing nucleotide triphosphate hydrolases"/>
    <property type="match status" value="1"/>
</dbReference>
<accession>A0A917TT99</accession>
<dbReference type="PANTHER" id="PTHR43790:SF8">
    <property type="entry name" value="SUGAR ABC TRANSPORTER ATP-BINDING PROTEIN"/>
    <property type="match status" value="1"/>
</dbReference>
<dbReference type="GO" id="GO:0005524">
    <property type="term" value="F:ATP binding"/>
    <property type="evidence" value="ECO:0007669"/>
    <property type="project" value="UniProtKB-KW"/>
</dbReference>
<evidence type="ECO:0000256" key="8">
    <source>
        <dbReference type="SAM" id="MobiDB-lite"/>
    </source>
</evidence>
<evidence type="ECO:0000256" key="1">
    <source>
        <dbReference type="ARBA" id="ARBA00004651"/>
    </source>
</evidence>
<dbReference type="SMART" id="SM00382">
    <property type="entry name" value="AAA"/>
    <property type="match status" value="1"/>
</dbReference>
<dbReference type="InterPro" id="IPR017871">
    <property type="entry name" value="ABC_transporter-like_CS"/>
</dbReference>
<dbReference type="InterPro" id="IPR001851">
    <property type="entry name" value="ABC_transp_permease"/>
</dbReference>